<feature type="compositionally biased region" description="Basic and acidic residues" evidence="3">
    <location>
        <begin position="1114"/>
        <end position="1125"/>
    </location>
</feature>
<dbReference type="FunFam" id="1.25.40.180:FF:000052">
    <property type="entry name" value="Nonsense-mediated mRNA decay factor"/>
    <property type="match status" value="1"/>
</dbReference>
<feature type="region of interest" description="Disordered" evidence="3">
    <location>
        <begin position="1003"/>
        <end position="1023"/>
    </location>
</feature>
<dbReference type="GO" id="GO:0000184">
    <property type="term" value="P:nuclear-transcribed mRNA catabolic process, nonsense-mediated decay"/>
    <property type="evidence" value="ECO:0007669"/>
    <property type="project" value="InterPro"/>
</dbReference>
<dbReference type="GO" id="GO:0005737">
    <property type="term" value="C:cytoplasm"/>
    <property type="evidence" value="ECO:0007669"/>
    <property type="project" value="UniProtKB-SubCell"/>
</dbReference>
<feature type="compositionally biased region" description="Basic and acidic residues" evidence="3">
    <location>
        <begin position="173"/>
        <end position="183"/>
    </location>
</feature>
<protein>
    <recommendedName>
        <fullName evidence="4">MIF4G domain-containing protein</fullName>
    </recommendedName>
</protein>
<dbReference type="OrthoDB" id="27832at2759"/>
<name>A0A8H3FLX6_9LECA</name>
<dbReference type="GO" id="GO:0003723">
    <property type="term" value="F:RNA binding"/>
    <property type="evidence" value="ECO:0007669"/>
    <property type="project" value="InterPro"/>
</dbReference>
<sequence>MNYVADVFPTTSAPDSSLKKNTALIKRIRTGITGSSTASYLQEIRSLSLHKYLSELISACYDGLCKLKSPADIATGVEIVSALHQRFGPSDFTMNLGWYIGRGLATPDKSQLKALSPEMREKEEKERLIRQRNLLKAVTELWLVGVLKSLEDTSAPEEIATKGKETPLPNSKASEKQRVRAETSGKSANSEPFPLEALKDILLNDRDHAALSMIVTFVKAYSWDIFGVRDAIDRAREGQVLEGGVQDAEDQNSGDEAVAAADSASDPPLIGAEMQEMFKNVLQRYLDGVKAHVVKDQKAILNQGKKNAEAYVKSGEVFEDRQSNYEKQIKVQEKLVANAQILCEVLGSDMPDLKSDELDETVSNGTIGLVKTAEYLRGQSDGAGIWEDEEERRFYENLIDLKDRVPGILLEDAKKKKSEGEAPVGKRSDVDGEVEDDKDKVAESDDQSVAIANKTVGAQVDALLARLPDIQTRDAADQIAMDFCFLNSKASRNRLIKQIQEIPKGRTDLYPLYARLVAILAKYMPDVSSGIVTYLDDEFRSLQRRKSKEFLTQARSGNVRYLAELTKFGIVPEHVIFHCLKVALDEFSRMNIEIIAGLLENCGRYLLRNPETSPRMTSFLETLKRKKTAHHLSQQDRMLLENAMYYVDPPERSAIEQKERTPTDAYIRKLIYLDLNQRTFKKILRSIRKLHWEEPEVVQILEKIFSKPYRLKYSNIQFLAGLSQHLYKYHPEFVIRSVDTLLEHVLLGLEQNDFRYNQRRVAEVKYLAELYAYQIVNSEVIFETLYQIVRFGHAENFPTQDRYNPLDPPDDFFRLRLICTILDTCGSWFERGPAKKKLDCFLAFVEYYIHTKEPAPQDVTFMIEQTFYTWRPKWEFTTELESAFRKFNDLRAQNCKMEEVDTVEPEEAEDETSSIDGDADFPNGDDDISQSSGAEAEDDINDDHKASSDSEPEIIVTRQEEERDPEAEAEFDRELAKLMADSVDSRKFDRKLQFDVPLPMRKGLKDITGDNEQQEPKSPLPPDMMAFSLMTKRGNKQQTRTIGLPSNSTFAVAMRSQQEAERAEQQRIKNLVLNYDLQGSGDADGTDPNFLQPNLNSILNTNQLRSHYRHIRHNSHDSTPKKSENTKTNAYKSSQGSLDKPQHHHHNTSLQQSPHYQGGRSSDKGAINKSGQRARKLQLSDVDWYGNSHSS</sequence>
<comment type="subcellular location">
    <subcellularLocation>
        <location evidence="1">Cytoplasm</location>
    </subcellularLocation>
</comment>
<dbReference type="InterPro" id="IPR039762">
    <property type="entry name" value="Nmd2/UPF2"/>
</dbReference>
<dbReference type="GO" id="GO:0035145">
    <property type="term" value="C:exon-exon junction complex"/>
    <property type="evidence" value="ECO:0007669"/>
    <property type="project" value="TreeGrafter"/>
</dbReference>
<evidence type="ECO:0000259" key="4">
    <source>
        <dbReference type="SMART" id="SM00543"/>
    </source>
</evidence>
<feature type="region of interest" description="Disordered" evidence="3">
    <location>
        <begin position="1112"/>
        <end position="1191"/>
    </location>
</feature>
<dbReference type="FunFam" id="1.25.40.180:FF:000037">
    <property type="entry name" value="Nonsense-mediated mRNA decay factor (Upf2)"/>
    <property type="match status" value="1"/>
</dbReference>
<dbReference type="FunFam" id="4.10.80.160:FF:000001">
    <property type="entry name" value="Nonsense-mediated mRNA decay factor (Upf2)"/>
    <property type="match status" value="1"/>
</dbReference>
<feature type="compositionally biased region" description="Polar residues" evidence="3">
    <location>
        <begin position="1126"/>
        <end position="1137"/>
    </location>
</feature>
<dbReference type="Gene3D" id="1.25.40.180">
    <property type="match status" value="3"/>
</dbReference>
<dbReference type="SMART" id="SM00543">
    <property type="entry name" value="MIF4G"/>
    <property type="match status" value="2"/>
</dbReference>
<evidence type="ECO:0000256" key="3">
    <source>
        <dbReference type="SAM" id="MobiDB-lite"/>
    </source>
</evidence>
<feature type="region of interest" description="Disordered" evidence="3">
    <location>
        <begin position="897"/>
        <end position="970"/>
    </location>
</feature>
<feature type="domain" description="MIF4G" evidence="4">
    <location>
        <begin position="457"/>
        <end position="650"/>
    </location>
</feature>
<feature type="domain" description="MIF4G" evidence="4">
    <location>
        <begin position="665"/>
        <end position="873"/>
    </location>
</feature>
<accession>A0A8H3FLX6</accession>
<keyword evidence="6" id="KW-1185">Reference proteome</keyword>
<feature type="region of interest" description="Disordered" evidence="3">
    <location>
        <begin position="244"/>
        <end position="263"/>
    </location>
</feature>
<proteinExistence type="predicted"/>
<feature type="compositionally biased region" description="Low complexity" evidence="3">
    <location>
        <begin position="254"/>
        <end position="263"/>
    </location>
</feature>
<reference evidence="5" key="1">
    <citation type="submission" date="2021-03" db="EMBL/GenBank/DDBJ databases">
        <authorList>
            <person name="Tagirdzhanova G."/>
        </authorList>
    </citation>
    <scope>NUCLEOTIDE SEQUENCE</scope>
</reference>
<comment type="caution">
    <text evidence="5">The sequence shown here is derived from an EMBL/GenBank/DDBJ whole genome shotgun (WGS) entry which is preliminary data.</text>
</comment>
<dbReference type="InterPro" id="IPR007193">
    <property type="entry name" value="Upf2/Nmd2_C"/>
</dbReference>
<dbReference type="InterPro" id="IPR016024">
    <property type="entry name" value="ARM-type_fold"/>
</dbReference>
<feature type="compositionally biased region" description="Acidic residues" evidence="3">
    <location>
        <begin position="900"/>
        <end position="928"/>
    </location>
</feature>
<dbReference type="PANTHER" id="PTHR12839:SF7">
    <property type="entry name" value="REGULATOR OF NONSENSE TRANSCRIPTS 2"/>
    <property type="match status" value="1"/>
</dbReference>
<organism evidence="5 6">
    <name type="scientific">Gomphillus americanus</name>
    <dbReference type="NCBI Taxonomy" id="1940652"/>
    <lineage>
        <taxon>Eukaryota</taxon>
        <taxon>Fungi</taxon>
        <taxon>Dikarya</taxon>
        <taxon>Ascomycota</taxon>
        <taxon>Pezizomycotina</taxon>
        <taxon>Lecanoromycetes</taxon>
        <taxon>OSLEUM clade</taxon>
        <taxon>Ostropomycetidae</taxon>
        <taxon>Ostropales</taxon>
        <taxon>Graphidaceae</taxon>
        <taxon>Gomphilloideae</taxon>
        <taxon>Gomphillus</taxon>
    </lineage>
</organism>
<evidence type="ECO:0000256" key="2">
    <source>
        <dbReference type="ARBA" id="ARBA00022490"/>
    </source>
</evidence>
<feature type="region of interest" description="Disordered" evidence="3">
    <location>
        <begin position="157"/>
        <end position="190"/>
    </location>
</feature>
<dbReference type="InterPro" id="IPR003890">
    <property type="entry name" value="MIF4G-like_typ-3"/>
</dbReference>
<dbReference type="SUPFAM" id="SSF48371">
    <property type="entry name" value="ARM repeat"/>
    <property type="match status" value="2"/>
</dbReference>
<evidence type="ECO:0000313" key="5">
    <source>
        <dbReference type="EMBL" id="CAF9925247.1"/>
    </source>
</evidence>
<dbReference type="Pfam" id="PF04050">
    <property type="entry name" value="Upf2"/>
    <property type="match status" value="1"/>
</dbReference>
<keyword evidence="2" id="KW-0963">Cytoplasm</keyword>
<dbReference type="Gene3D" id="4.10.80.160">
    <property type="match status" value="1"/>
</dbReference>
<dbReference type="EMBL" id="CAJPDQ010000023">
    <property type="protein sequence ID" value="CAF9925247.1"/>
    <property type="molecule type" value="Genomic_DNA"/>
</dbReference>
<evidence type="ECO:0000256" key="1">
    <source>
        <dbReference type="ARBA" id="ARBA00004496"/>
    </source>
</evidence>
<feature type="region of interest" description="Disordered" evidence="3">
    <location>
        <begin position="416"/>
        <end position="444"/>
    </location>
</feature>
<dbReference type="Pfam" id="PF02854">
    <property type="entry name" value="MIF4G"/>
    <property type="match status" value="2"/>
</dbReference>
<dbReference type="PANTHER" id="PTHR12839">
    <property type="entry name" value="NONSENSE-MEDIATED MRNA DECAY PROTEIN 2 UP-FRAMESHIFT SUPPRESSOR 2"/>
    <property type="match status" value="1"/>
</dbReference>
<feature type="compositionally biased region" description="Basic and acidic residues" evidence="3">
    <location>
        <begin position="416"/>
        <end position="430"/>
    </location>
</feature>
<dbReference type="AlphaFoldDB" id="A0A8H3FLX6"/>
<gene>
    <name evidence="5" type="ORF">GOMPHAMPRED_003839</name>
</gene>
<evidence type="ECO:0000313" key="6">
    <source>
        <dbReference type="Proteomes" id="UP000664169"/>
    </source>
</evidence>
<dbReference type="Proteomes" id="UP000664169">
    <property type="component" value="Unassembled WGS sequence"/>
</dbReference>